<proteinExistence type="predicted"/>
<dbReference type="Proteomes" id="UP000295252">
    <property type="component" value="Unassembled WGS sequence"/>
</dbReference>
<gene>
    <name evidence="2" type="ORF">GSCOC_T00000535001</name>
</gene>
<evidence type="ECO:0000313" key="2">
    <source>
        <dbReference type="EMBL" id="CDP18628.1"/>
    </source>
</evidence>
<keyword evidence="1" id="KW-1133">Transmembrane helix</keyword>
<feature type="transmembrane region" description="Helical" evidence="1">
    <location>
        <begin position="21"/>
        <end position="41"/>
    </location>
</feature>
<protein>
    <submittedName>
        <fullName evidence="2">DH200=94 genomic scaffold, scaffold_261</fullName>
    </submittedName>
</protein>
<dbReference type="InParanoid" id="A0A068VG14"/>
<sequence>MSINTHTNKSKSILHLRHRPILHLSFIIFLLFVVPKSVAPIPETTSLKLRLAGASEIALMSGQDPSAR</sequence>
<dbReference type="AlphaFoldDB" id="A0A068VG14"/>
<evidence type="ECO:0000313" key="3">
    <source>
        <dbReference type="Proteomes" id="UP000295252"/>
    </source>
</evidence>
<name>A0A068VG14_COFCA</name>
<keyword evidence="3" id="KW-1185">Reference proteome</keyword>
<accession>A0A068VG14</accession>
<dbReference type="EMBL" id="HG739345">
    <property type="protein sequence ID" value="CDP18628.1"/>
    <property type="molecule type" value="Genomic_DNA"/>
</dbReference>
<evidence type="ECO:0000256" key="1">
    <source>
        <dbReference type="SAM" id="Phobius"/>
    </source>
</evidence>
<dbReference type="Gramene" id="CDP18628">
    <property type="protein sequence ID" value="CDP18628"/>
    <property type="gene ID" value="GSCOC_T00000535001"/>
</dbReference>
<reference evidence="3" key="1">
    <citation type="journal article" date="2014" name="Science">
        <title>The coffee genome provides insight into the convergent evolution of caffeine biosynthesis.</title>
        <authorList>
            <person name="Denoeud F."/>
            <person name="Carretero-Paulet L."/>
            <person name="Dereeper A."/>
            <person name="Droc G."/>
            <person name="Guyot R."/>
            <person name="Pietrella M."/>
            <person name="Zheng C."/>
            <person name="Alberti A."/>
            <person name="Anthony F."/>
            <person name="Aprea G."/>
            <person name="Aury J.M."/>
            <person name="Bento P."/>
            <person name="Bernard M."/>
            <person name="Bocs S."/>
            <person name="Campa C."/>
            <person name="Cenci A."/>
            <person name="Combes M.C."/>
            <person name="Crouzillat D."/>
            <person name="Da Silva C."/>
            <person name="Daddiego L."/>
            <person name="De Bellis F."/>
            <person name="Dussert S."/>
            <person name="Garsmeur O."/>
            <person name="Gayraud T."/>
            <person name="Guignon V."/>
            <person name="Jahn K."/>
            <person name="Jamilloux V."/>
            <person name="Joet T."/>
            <person name="Labadie K."/>
            <person name="Lan T."/>
            <person name="Leclercq J."/>
            <person name="Lepelley M."/>
            <person name="Leroy T."/>
            <person name="Li L.T."/>
            <person name="Librado P."/>
            <person name="Lopez L."/>
            <person name="Munoz A."/>
            <person name="Noel B."/>
            <person name="Pallavicini A."/>
            <person name="Perrotta G."/>
            <person name="Poncet V."/>
            <person name="Pot D."/>
            <person name="Priyono X."/>
            <person name="Rigoreau M."/>
            <person name="Rouard M."/>
            <person name="Rozas J."/>
            <person name="Tranchant-Dubreuil C."/>
            <person name="VanBuren R."/>
            <person name="Zhang Q."/>
            <person name="Andrade A.C."/>
            <person name="Argout X."/>
            <person name="Bertrand B."/>
            <person name="de Kochko A."/>
            <person name="Graziosi G."/>
            <person name="Henry R.J."/>
            <person name="Jayarama X."/>
            <person name="Ming R."/>
            <person name="Nagai C."/>
            <person name="Rounsley S."/>
            <person name="Sankoff D."/>
            <person name="Giuliano G."/>
            <person name="Albert V.A."/>
            <person name="Wincker P."/>
            <person name="Lashermes P."/>
        </authorList>
    </citation>
    <scope>NUCLEOTIDE SEQUENCE [LARGE SCALE GENOMIC DNA]</scope>
    <source>
        <strain evidence="3">cv. DH200-94</strain>
    </source>
</reference>
<organism evidence="2 3">
    <name type="scientific">Coffea canephora</name>
    <name type="common">Robusta coffee</name>
    <dbReference type="NCBI Taxonomy" id="49390"/>
    <lineage>
        <taxon>Eukaryota</taxon>
        <taxon>Viridiplantae</taxon>
        <taxon>Streptophyta</taxon>
        <taxon>Embryophyta</taxon>
        <taxon>Tracheophyta</taxon>
        <taxon>Spermatophyta</taxon>
        <taxon>Magnoliopsida</taxon>
        <taxon>eudicotyledons</taxon>
        <taxon>Gunneridae</taxon>
        <taxon>Pentapetalae</taxon>
        <taxon>asterids</taxon>
        <taxon>lamiids</taxon>
        <taxon>Gentianales</taxon>
        <taxon>Rubiaceae</taxon>
        <taxon>Ixoroideae</taxon>
        <taxon>Gardenieae complex</taxon>
        <taxon>Bertiereae - Coffeeae clade</taxon>
        <taxon>Coffeeae</taxon>
        <taxon>Coffea</taxon>
    </lineage>
</organism>
<keyword evidence="1" id="KW-0472">Membrane</keyword>
<keyword evidence="1" id="KW-0812">Transmembrane</keyword>